<proteinExistence type="predicted"/>
<evidence type="ECO:0000256" key="1">
    <source>
        <dbReference type="SAM" id="MobiDB-lite"/>
    </source>
</evidence>
<comment type="caution">
    <text evidence="2">The sequence shown here is derived from an EMBL/GenBank/DDBJ whole genome shotgun (WGS) entry which is preliminary data.</text>
</comment>
<name>A0A6A3G0B1_9STRA</name>
<reference evidence="2 3" key="1">
    <citation type="submission" date="2018-09" db="EMBL/GenBank/DDBJ databases">
        <title>Genomic investigation of the strawberry pathogen Phytophthora fragariae indicates pathogenicity is determined by transcriptional variation in three key races.</title>
        <authorList>
            <person name="Adams T.M."/>
            <person name="Armitage A.D."/>
            <person name="Sobczyk M.K."/>
            <person name="Bates H.J."/>
            <person name="Dunwell J.M."/>
            <person name="Nellist C.F."/>
            <person name="Harrison R.J."/>
        </authorList>
    </citation>
    <scope>NUCLEOTIDE SEQUENCE [LARGE SCALE GENOMIC DNA]</scope>
    <source>
        <strain evidence="2 3">SCRP249</strain>
    </source>
</reference>
<dbReference type="Proteomes" id="UP000429607">
    <property type="component" value="Unassembled WGS sequence"/>
</dbReference>
<organism evidence="2 3">
    <name type="scientific">Phytophthora rubi</name>
    <dbReference type="NCBI Taxonomy" id="129364"/>
    <lineage>
        <taxon>Eukaryota</taxon>
        <taxon>Sar</taxon>
        <taxon>Stramenopiles</taxon>
        <taxon>Oomycota</taxon>
        <taxon>Peronosporomycetes</taxon>
        <taxon>Peronosporales</taxon>
        <taxon>Peronosporaceae</taxon>
        <taxon>Phytophthora</taxon>
    </lineage>
</organism>
<evidence type="ECO:0008006" key="4">
    <source>
        <dbReference type="Google" id="ProtNLM"/>
    </source>
</evidence>
<protein>
    <recommendedName>
        <fullName evidence="4">RNase H type-1 domain-containing protein</fullName>
    </recommendedName>
</protein>
<accession>A0A6A3G0B1</accession>
<feature type="non-terminal residue" evidence="2">
    <location>
        <position position="190"/>
    </location>
</feature>
<feature type="compositionally biased region" description="Low complexity" evidence="1">
    <location>
        <begin position="161"/>
        <end position="171"/>
    </location>
</feature>
<sequence length="190" mass="21024">MAQLNHHRELVAKLRSVKYLHAIREFNAAADSLASETLESKASAVTTSEARIAELRALNRINEVIYETSVDETTEEKPSVSVLRASMTSKEPRSKTFVDFVRAEDRDSGHVTVTTRHQAKAKTKRVRFANEVSDMGQDDAARLAESNVVPNEAQNVREETLPATEALTAATPAPPDAEDVDPLTVQEERR</sequence>
<feature type="region of interest" description="Disordered" evidence="1">
    <location>
        <begin position="146"/>
        <end position="190"/>
    </location>
</feature>
<evidence type="ECO:0000313" key="2">
    <source>
        <dbReference type="EMBL" id="KAE8951835.1"/>
    </source>
</evidence>
<gene>
    <name evidence="2" type="ORF">PR001_g33559</name>
</gene>
<dbReference type="AlphaFoldDB" id="A0A6A3G0B1"/>
<dbReference type="EMBL" id="QXFV01012284">
    <property type="protein sequence ID" value="KAE8951835.1"/>
    <property type="molecule type" value="Genomic_DNA"/>
</dbReference>
<evidence type="ECO:0000313" key="3">
    <source>
        <dbReference type="Proteomes" id="UP000429607"/>
    </source>
</evidence>